<dbReference type="PANTHER" id="PTHR31450:SF4">
    <property type="entry name" value="LEUCINE-RICH REPEAT-CONTAINING PROTEIN 19"/>
    <property type="match status" value="1"/>
</dbReference>
<dbReference type="PROSITE" id="PS51450">
    <property type="entry name" value="LRR"/>
    <property type="match status" value="2"/>
</dbReference>
<dbReference type="STRING" id="8010.ENSELUP00000035304"/>
<dbReference type="Proteomes" id="UP000265140">
    <property type="component" value="Chromosome 23"/>
</dbReference>
<accession>A0A3P9A3H3</accession>
<evidence type="ECO:0000256" key="3">
    <source>
        <dbReference type="SAM" id="MobiDB-lite"/>
    </source>
</evidence>
<dbReference type="GO" id="GO:1901224">
    <property type="term" value="P:positive regulation of non-canonical NF-kappaB signal transduction"/>
    <property type="evidence" value="ECO:0007669"/>
    <property type="project" value="TreeGrafter"/>
</dbReference>
<evidence type="ECO:0000313" key="5">
    <source>
        <dbReference type="Ensembl" id="ENSELUP00000035304.2"/>
    </source>
</evidence>
<feature type="signal peptide" evidence="4">
    <location>
        <begin position="1"/>
        <end position="20"/>
    </location>
</feature>
<feature type="chain" id="PRO_5044332965" description="Leucine-rich repeat-containing protein 19" evidence="4">
    <location>
        <begin position="21"/>
        <end position="371"/>
    </location>
</feature>
<keyword evidence="6" id="KW-1185">Reference proteome</keyword>
<feature type="compositionally biased region" description="Polar residues" evidence="3">
    <location>
        <begin position="329"/>
        <end position="338"/>
    </location>
</feature>
<organism evidence="5 6">
    <name type="scientific">Esox lucius</name>
    <name type="common">Northern pike</name>
    <dbReference type="NCBI Taxonomy" id="8010"/>
    <lineage>
        <taxon>Eukaryota</taxon>
        <taxon>Metazoa</taxon>
        <taxon>Chordata</taxon>
        <taxon>Craniata</taxon>
        <taxon>Vertebrata</taxon>
        <taxon>Euteleostomi</taxon>
        <taxon>Actinopterygii</taxon>
        <taxon>Neopterygii</taxon>
        <taxon>Teleostei</taxon>
        <taxon>Protacanthopterygii</taxon>
        <taxon>Esociformes</taxon>
        <taxon>Esocidae</taxon>
        <taxon>Esox</taxon>
    </lineage>
</organism>
<dbReference type="GO" id="GO:0038023">
    <property type="term" value="F:signaling receptor activity"/>
    <property type="evidence" value="ECO:0007669"/>
    <property type="project" value="TreeGrafter"/>
</dbReference>
<dbReference type="InParanoid" id="A0A3P9A3H3"/>
<evidence type="ECO:0008006" key="7">
    <source>
        <dbReference type="Google" id="ProtNLM"/>
    </source>
</evidence>
<evidence type="ECO:0000256" key="4">
    <source>
        <dbReference type="SAM" id="SignalP"/>
    </source>
</evidence>
<reference evidence="5" key="4">
    <citation type="submission" date="2025-09" db="UniProtKB">
        <authorList>
            <consortium name="Ensembl"/>
        </authorList>
    </citation>
    <scope>IDENTIFICATION</scope>
</reference>
<reference evidence="5" key="2">
    <citation type="submission" date="2020-02" db="EMBL/GenBank/DDBJ databases">
        <title>Esox lucius (northern pike) genome, fEsoLuc1, primary haplotype.</title>
        <authorList>
            <person name="Myers G."/>
            <person name="Karagic N."/>
            <person name="Meyer A."/>
            <person name="Pippel M."/>
            <person name="Reichard M."/>
            <person name="Winkler S."/>
            <person name="Tracey A."/>
            <person name="Sims Y."/>
            <person name="Howe K."/>
            <person name="Rhie A."/>
            <person name="Formenti G."/>
            <person name="Durbin R."/>
            <person name="Fedrigo O."/>
            <person name="Jarvis E.D."/>
        </authorList>
    </citation>
    <scope>NUCLEOTIDE SEQUENCE [LARGE SCALE GENOMIC DNA]</scope>
</reference>
<gene>
    <name evidence="5" type="primary">LRRC19</name>
</gene>
<dbReference type="InterPro" id="IPR003591">
    <property type="entry name" value="Leu-rich_rpt_typical-subtyp"/>
</dbReference>
<dbReference type="InterPro" id="IPR032675">
    <property type="entry name" value="LRR_dom_sf"/>
</dbReference>
<name>A0A3P9A3H3_ESOLU</name>
<feature type="region of interest" description="Disordered" evidence="3">
    <location>
        <begin position="329"/>
        <end position="371"/>
    </location>
</feature>
<dbReference type="SMART" id="SM00369">
    <property type="entry name" value="LRR_TYP"/>
    <property type="match status" value="4"/>
</dbReference>
<dbReference type="SUPFAM" id="SSF52058">
    <property type="entry name" value="L domain-like"/>
    <property type="match status" value="1"/>
</dbReference>
<dbReference type="Ensembl" id="ENSELUT00000022886.3">
    <property type="protein sequence ID" value="ENSELUP00000035304.2"/>
    <property type="gene ID" value="ENSELUG00000014205.3"/>
</dbReference>
<dbReference type="AlphaFoldDB" id="A0A3P9A3H3"/>
<dbReference type="OMA" id="EVKCNFT"/>
<keyword evidence="4" id="KW-0732">Signal</keyword>
<evidence type="ECO:0000256" key="2">
    <source>
        <dbReference type="ARBA" id="ARBA00022737"/>
    </source>
</evidence>
<dbReference type="Bgee" id="ENSELUG00000014205">
    <property type="expression patterns" value="Expressed in mesonephros and 14 other cell types or tissues"/>
</dbReference>
<dbReference type="Pfam" id="PF15176">
    <property type="entry name" value="LRR19-TM"/>
    <property type="match status" value="1"/>
</dbReference>
<keyword evidence="2" id="KW-0677">Repeat</keyword>
<evidence type="ECO:0000256" key="1">
    <source>
        <dbReference type="ARBA" id="ARBA00022614"/>
    </source>
</evidence>
<keyword evidence="1" id="KW-0433">Leucine-rich repeat</keyword>
<evidence type="ECO:0000313" key="6">
    <source>
        <dbReference type="Proteomes" id="UP000265140"/>
    </source>
</evidence>
<dbReference type="GeneTree" id="ENSGT00940000161278"/>
<reference evidence="5" key="3">
    <citation type="submission" date="2025-08" db="UniProtKB">
        <authorList>
            <consortium name="Ensembl"/>
        </authorList>
    </citation>
    <scope>IDENTIFICATION</scope>
</reference>
<dbReference type="Pfam" id="PF13855">
    <property type="entry name" value="LRR_8"/>
    <property type="match status" value="1"/>
</dbReference>
<dbReference type="InterPro" id="IPR001611">
    <property type="entry name" value="Leu-rich_rpt"/>
</dbReference>
<reference evidence="6" key="1">
    <citation type="journal article" date="2014" name="PLoS ONE">
        <title>The genome and linkage map of the northern pike (Esox lucius): conserved synteny revealed between the salmonid sister group and the Neoteleostei.</title>
        <authorList>
            <person name="Rondeau E.B."/>
            <person name="Minkley D.R."/>
            <person name="Leong J.S."/>
            <person name="Messmer A.M."/>
            <person name="Jantzen J.R."/>
            <person name="von Schalburg K.R."/>
            <person name="Lemon C."/>
            <person name="Bird N.H."/>
            <person name="Koop B.F."/>
        </authorList>
    </citation>
    <scope>NUCLEOTIDE SEQUENCE</scope>
</reference>
<dbReference type="Gene3D" id="3.80.10.10">
    <property type="entry name" value="Ribonuclease Inhibitor"/>
    <property type="match status" value="1"/>
</dbReference>
<sequence length="371" mass="40889">MAVQELLLVWLASTTLSSGAAKVEDLQAVDLSNHDLKSIPSNYTGNTKLILSNNSINITITDEAILQRYSNLTELHLNGNLLTVLPGKLFKTMSKLEVLLLSNNKIKTVEPKALSGLVNLRELDLSNNLLESFPGDLLAGLEKLSILRLQGNKLQTLNIPTDQCILQKLDVEGNSWNCTCSFLKLIKSMTDSGVNISSHAVCASPEELANKRIVDNSTRCFVEPTTIEPPPPTTKPSSAPDTTNTAASKKNAKVSDKDVEPGSGRPSVGNTWKFLLGVVVIALTTSMVIVCAVKSPSWYKLLFNYRHQRLREEEDSNVFTTGRYSNFSLDTEQMESTTNDLENGLDKDDEDDGYIEDRYIEDGDYKDSTEP</sequence>
<dbReference type="PANTHER" id="PTHR31450">
    <property type="entry name" value="LEUCINE-RICH REPEAT-CONTAINING PROTEIN 19 LRRC19 FAMILY MEMBER"/>
    <property type="match status" value="1"/>
</dbReference>
<feature type="compositionally biased region" description="Basic and acidic residues" evidence="3">
    <location>
        <begin position="355"/>
        <end position="371"/>
    </location>
</feature>
<dbReference type="GO" id="GO:0005886">
    <property type="term" value="C:plasma membrane"/>
    <property type="evidence" value="ECO:0007669"/>
    <property type="project" value="TreeGrafter"/>
</dbReference>
<proteinExistence type="predicted"/>
<feature type="region of interest" description="Disordered" evidence="3">
    <location>
        <begin position="222"/>
        <end position="265"/>
    </location>
</feature>
<protein>
    <recommendedName>
        <fullName evidence="7">Leucine-rich repeat-containing protein 19</fullName>
    </recommendedName>
</protein>